<dbReference type="InterPro" id="IPR051911">
    <property type="entry name" value="SDR_oxidoreductase"/>
</dbReference>
<dbReference type="PANTHER" id="PTHR43976:SF16">
    <property type="entry name" value="SHORT-CHAIN DEHYDROGENASE_REDUCTASE FAMILY PROTEIN"/>
    <property type="match status" value="1"/>
</dbReference>
<comment type="similarity">
    <text evidence="1 3">Belongs to the short-chain dehydrogenases/reductases (SDR) family.</text>
</comment>
<name>A0ABW3UK90_9BACL</name>
<evidence type="ECO:0000313" key="5">
    <source>
        <dbReference type="Proteomes" id="UP001597180"/>
    </source>
</evidence>
<dbReference type="NCBIfam" id="NF005372">
    <property type="entry name" value="PRK06914.1"/>
    <property type="match status" value="1"/>
</dbReference>
<evidence type="ECO:0000256" key="3">
    <source>
        <dbReference type="RuleBase" id="RU000363"/>
    </source>
</evidence>
<dbReference type="InterPro" id="IPR002347">
    <property type="entry name" value="SDR_fam"/>
</dbReference>
<keyword evidence="5" id="KW-1185">Reference proteome</keyword>
<dbReference type="CDD" id="cd05374">
    <property type="entry name" value="17beta-HSD-like_SDR_c"/>
    <property type="match status" value="1"/>
</dbReference>
<dbReference type="PRINTS" id="PR00080">
    <property type="entry name" value="SDRFAMILY"/>
</dbReference>
<dbReference type="InterPro" id="IPR036291">
    <property type="entry name" value="NAD(P)-bd_dom_sf"/>
</dbReference>
<accession>A0ABW3UK90</accession>
<dbReference type="SUPFAM" id="SSF51735">
    <property type="entry name" value="NAD(P)-binding Rossmann-fold domains"/>
    <property type="match status" value="1"/>
</dbReference>
<organism evidence="4 5">
    <name type="scientific">Paenibacillus vulneris</name>
    <dbReference type="NCBI Taxonomy" id="1133364"/>
    <lineage>
        <taxon>Bacteria</taxon>
        <taxon>Bacillati</taxon>
        <taxon>Bacillota</taxon>
        <taxon>Bacilli</taxon>
        <taxon>Bacillales</taxon>
        <taxon>Paenibacillaceae</taxon>
        <taxon>Paenibacillus</taxon>
    </lineage>
</organism>
<reference evidence="5" key="1">
    <citation type="journal article" date="2019" name="Int. J. Syst. Evol. Microbiol.">
        <title>The Global Catalogue of Microorganisms (GCM) 10K type strain sequencing project: providing services to taxonomists for standard genome sequencing and annotation.</title>
        <authorList>
            <consortium name="The Broad Institute Genomics Platform"/>
            <consortium name="The Broad Institute Genome Sequencing Center for Infectious Disease"/>
            <person name="Wu L."/>
            <person name="Ma J."/>
        </authorList>
    </citation>
    <scope>NUCLEOTIDE SEQUENCE [LARGE SCALE GENOMIC DNA]</scope>
    <source>
        <strain evidence="5">CCUG 53270</strain>
    </source>
</reference>
<protein>
    <submittedName>
        <fullName evidence="4">SDR family oxidoreductase</fullName>
    </submittedName>
</protein>
<dbReference type="Proteomes" id="UP001597180">
    <property type="component" value="Unassembled WGS sequence"/>
</dbReference>
<dbReference type="InterPro" id="IPR020904">
    <property type="entry name" value="Sc_DH/Rdtase_CS"/>
</dbReference>
<comment type="caution">
    <text evidence="4">The sequence shown here is derived from an EMBL/GenBank/DDBJ whole genome shotgun (WGS) entry which is preliminary data.</text>
</comment>
<proteinExistence type="inferred from homology"/>
<dbReference type="Gene3D" id="3.40.50.720">
    <property type="entry name" value="NAD(P)-binding Rossmann-like Domain"/>
    <property type="match status" value="1"/>
</dbReference>
<dbReference type="PANTHER" id="PTHR43976">
    <property type="entry name" value="SHORT CHAIN DEHYDROGENASE"/>
    <property type="match status" value="1"/>
</dbReference>
<evidence type="ECO:0000313" key="4">
    <source>
        <dbReference type="EMBL" id="MFD1220697.1"/>
    </source>
</evidence>
<evidence type="ECO:0000256" key="2">
    <source>
        <dbReference type="ARBA" id="ARBA00023002"/>
    </source>
</evidence>
<gene>
    <name evidence="4" type="ORF">ACFQ4B_11235</name>
</gene>
<dbReference type="PRINTS" id="PR00081">
    <property type="entry name" value="GDHRDH"/>
</dbReference>
<evidence type="ECO:0000256" key="1">
    <source>
        <dbReference type="ARBA" id="ARBA00006484"/>
    </source>
</evidence>
<sequence length="288" mass="31690">MPVQANKSDRPVAVVTGASSGFGLLTALELARQGYRVIATMRDTANNRMLLQQADEAGLASFIECMPLDVTDHGAISDAVARVIDRHGSIDVLVNNAGLAIGGCIEEIPMEDWEKQMDVNFFGLVAMTQAVLPFMRERRQGKVIQISSVSGRVGFPGYGPYAASKFAVEGFSEALRLEMLPFGVHVVLVEPGAYKTSIWNKGFEHMGARASKDSPYSRYLNAIMNYSKRTAEHADDPQEVARAVAGIARSRYPRLRYTLGKGARAAILGKALLPWKWFERILLRELEK</sequence>
<dbReference type="Pfam" id="PF00106">
    <property type="entry name" value="adh_short"/>
    <property type="match status" value="1"/>
</dbReference>
<keyword evidence="2" id="KW-0560">Oxidoreductase</keyword>
<dbReference type="RefSeq" id="WP_345587391.1">
    <property type="nucleotide sequence ID" value="NZ_BAABJG010000006.1"/>
</dbReference>
<dbReference type="PROSITE" id="PS00061">
    <property type="entry name" value="ADH_SHORT"/>
    <property type="match status" value="1"/>
</dbReference>
<dbReference type="EMBL" id="JBHTLU010000013">
    <property type="protein sequence ID" value="MFD1220697.1"/>
    <property type="molecule type" value="Genomic_DNA"/>
</dbReference>